<evidence type="ECO:0000256" key="2">
    <source>
        <dbReference type="ARBA" id="ARBA00001911"/>
    </source>
</evidence>
<evidence type="ECO:0000256" key="5">
    <source>
        <dbReference type="ARBA" id="ARBA00013189"/>
    </source>
</evidence>
<keyword evidence="9 11" id="KW-0413">Isomerase</keyword>
<dbReference type="RefSeq" id="WP_339959626.1">
    <property type="nucleotide sequence ID" value="NZ_JAWMWH010000001.1"/>
</dbReference>
<dbReference type="EMBL" id="JAWMWH010000001">
    <property type="protein sequence ID" value="MEJ6399787.1"/>
    <property type="molecule type" value="Genomic_DNA"/>
</dbReference>
<evidence type="ECO:0000256" key="1">
    <source>
        <dbReference type="ARBA" id="ARBA00000083"/>
    </source>
</evidence>
<dbReference type="PANTHER" id="PTHR43725">
    <property type="entry name" value="UDP-GLUCOSE 4-EPIMERASE"/>
    <property type="match status" value="1"/>
</dbReference>
<accession>A0ABU8SIP7</accession>
<dbReference type="SUPFAM" id="SSF51735">
    <property type="entry name" value="NAD(P)-binding Rossmann-fold domains"/>
    <property type="match status" value="1"/>
</dbReference>
<evidence type="ECO:0000256" key="3">
    <source>
        <dbReference type="ARBA" id="ARBA00004947"/>
    </source>
</evidence>
<dbReference type="Gene3D" id="3.40.50.720">
    <property type="entry name" value="NAD(P)-binding Rossmann-like Domain"/>
    <property type="match status" value="1"/>
</dbReference>
<keyword evidence="14" id="KW-1185">Reference proteome</keyword>
<dbReference type="InterPro" id="IPR005886">
    <property type="entry name" value="UDP_G4E"/>
</dbReference>
<keyword evidence="7 11" id="KW-0520">NAD</keyword>
<protein>
    <recommendedName>
        <fullName evidence="6 11">UDP-glucose 4-epimerase</fullName>
        <ecNumber evidence="5 11">5.1.3.2</ecNumber>
    </recommendedName>
</protein>
<comment type="similarity">
    <text evidence="4 11">Belongs to the NAD(P)-dependent epimerase/dehydratase family.</text>
</comment>
<evidence type="ECO:0000313" key="13">
    <source>
        <dbReference type="EMBL" id="MEJ6399787.1"/>
    </source>
</evidence>
<evidence type="ECO:0000256" key="6">
    <source>
        <dbReference type="ARBA" id="ARBA00018569"/>
    </source>
</evidence>
<comment type="caution">
    <text evidence="13">The sequence shown here is derived from an EMBL/GenBank/DDBJ whole genome shotgun (WGS) entry which is preliminary data.</text>
</comment>
<dbReference type="PANTHER" id="PTHR43725:SF53">
    <property type="entry name" value="UDP-ARABINOSE 4-EPIMERASE 1"/>
    <property type="match status" value="1"/>
</dbReference>
<keyword evidence="10 11" id="KW-0119">Carbohydrate metabolism</keyword>
<evidence type="ECO:0000256" key="8">
    <source>
        <dbReference type="ARBA" id="ARBA00023144"/>
    </source>
</evidence>
<dbReference type="Gene3D" id="3.90.25.10">
    <property type="entry name" value="UDP-galactose 4-epimerase, domain 1"/>
    <property type="match status" value="1"/>
</dbReference>
<comment type="cofactor">
    <cofactor evidence="2 11">
        <name>NAD(+)</name>
        <dbReference type="ChEBI" id="CHEBI:57540"/>
    </cofactor>
</comment>
<evidence type="ECO:0000256" key="10">
    <source>
        <dbReference type="ARBA" id="ARBA00023277"/>
    </source>
</evidence>
<feature type="domain" description="NAD-dependent epimerase/dehydratase" evidence="12">
    <location>
        <begin position="3"/>
        <end position="252"/>
    </location>
</feature>
<dbReference type="Pfam" id="PF01370">
    <property type="entry name" value="Epimerase"/>
    <property type="match status" value="1"/>
</dbReference>
<dbReference type="GO" id="GO:0003978">
    <property type="term" value="F:UDP-glucose 4-epimerase activity"/>
    <property type="evidence" value="ECO:0007669"/>
    <property type="project" value="UniProtKB-EC"/>
</dbReference>
<keyword evidence="8" id="KW-0299">Galactose metabolism</keyword>
<dbReference type="NCBIfam" id="TIGR01179">
    <property type="entry name" value="galE"/>
    <property type="match status" value="1"/>
</dbReference>
<evidence type="ECO:0000256" key="9">
    <source>
        <dbReference type="ARBA" id="ARBA00023235"/>
    </source>
</evidence>
<reference evidence="13 14" key="1">
    <citation type="submission" date="2023-10" db="EMBL/GenBank/DDBJ databases">
        <title>Nicoliella lavandulae sp. nov. isolated from Lavandula angustifolia flowers.</title>
        <authorList>
            <person name="Alcantara C."/>
            <person name="Zuniga M."/>
            <person name="Landete J.M."/>
            <person name="Monedero V."/>
        </authorList>
    </citation>
    <scope>NUCLEOTIDE SEQUENCE [LARGE SCALE GENOMIC DNA]</scope>
    <source>
        <strain evidence="13 14">Es01</strain>
    </source>
</reference>
<comment type="pathway">
    <text evidence="3 11">Carbohydrate metabolism; galactose metabolism.</text>
</comment>
<organism evidence="13 14">
    <name type="scientific">Nicoliella lavandulae</name>
    <dbReference type="NCBI Taxonomy" id="3082954"/>
    <lineage>
        <taxon>Bacteria</taxon>
        <taxon>Bacillati</taxon>
        <taxon>Bacillota</taxon>
        <taxon>Bacilli</taxon>
        <taxon>Lactobacillales</taxon>
        <taxon>Lactobacillaceae</taxon>
        <taxon>Nicoliella</taxon>
    </lineage>
</organism>
<proteinExistence type="inferred from homology"/>
<evidence type="ECO:0000256" key="11">
    <source>
        <dbReference type="RuleBase" id="RU366046"/>
    </source>
</evidence>
<sequence length="329" mass="35908">MAILITGGAGYIGSETVASLVDEGIETVIVDNLSTGHASAVNPAATFYQGDVRDRAFMDRVFTNESIEAVIHFASDSIVADSMKDPLKYFDNNDGGMITLLETMRDYDVKRLVFSSTAAVYGQPDHLPITEDTVKNPTNAYGQSKYIMEQFAKWADSAYGIHFVALRYFNVGGASTNGLIGEDHRPETHLIPIILQVANGERDVFKMFGTDYPTADGTNVRDYVHVVDLAHAHILAMKYLLNGGTSDAFNIGSSTGFSNRQILAAARKVTGLTIPAEDAPRRPGDPAELVADSTKARKVLDWHPQFDDIEAIIGDAWRFAQKHPNGYAD</sequence>
<dbReference type="EC" id="5.1.3.2" evidence="5 11"/>
<name>A0ABU8SIP7_9LACO</name>
<evidence type="ECO:0000313" key="14">
    <source>
        <dbReference type="Proteomes" id="UP001370590"/>
    </source>
</evidence>
<dbReference type="CDD" id="cd05247">
    <property type="entry name" value="UDP_G4E_1_SDR_e"/>
    <property type="match status" value="1"/>
</dbReference>
<dbReference type="InterPro" id="IPR036291">
    <property type="entry name" value="NAD(P)-bd_dom_sf"/>
</dbReference>
<evidence type="ECO:0000259" key="12">
    <source>
        <dbReference type="Pfam" id="PF01370"/>
    </source>
</evidence>
<dbReference type="InterPro" id="IPR001509">
    <property type="entry name" value="Epimerase_deHydtase"/>
</dbReference>
<evidence type="ECO:0000256" key="7">
    <source>
        <dbReference type="ARBA" id="ARBA00023027"/>
    </source>
</evidence>
<comment type="catalytic activity">
    <reaction evidence="1 11">
        <text>UDP-alpha-D-glucose = UDP-alpha-D-galactose</text>
        <dbReference type="Rhea" id="RHEA:22168"/>
        <dbReference type="ChEBI" id="CHEBI:58885"/>
        <dbReference type="ChEBI" id="CHEBI:66914"/>
        <dbReference type="EC" id="5.1.3.2"/>
    </reaction>
</comment>
<gene>
    <name evidence="13" type="primary">galE</name>
    <name evidence="13" type="ORF">R4146_01105</name>
</gene>
<comment type="subunit">
    <text evidence="11">Homodimer.</text>
</comment>
<dbReference type="Proteomes" id="UP001370590">
    <property type="component" value="Unassembled WGS sequence"/>
</dbReference>
<evidence type="ECO:0000256" key="4">
    <source>
        <dbReference type="ARBA" id="ARBA00007637"/>
    </source>
</evidence>